<comment type="similarity">
    <text evidence="1 2">Belongs to the MINDY deubiquitinase family. FAM188 subfamily.</text>
</comment>
<evidence type="ECO:0000259" key="3">
    <source>
        <dbReference type="SMART" id="SM01174"/>
    </source>
</evidence>
<evidence type="ECO:0000313" key="4">
    <source>
        <dbReference type="EMBL" id="CAG5118706.1"/>
    </source>
</evidence>
<dbReference type="Proteomes" id="UP000678393">
    <property type="component" value="Unassembled WGS sequence"/>
</dbReference>
<dbReference type="EMBL" id="CAJHNH020000594">
    <property type="protein sequence ID" value="CAG5118706.1"/>
    <property type="molecule type" value="Genomic_DNA"/>
</dbReference>
<comment type="function">
    <text evidence="2">Hydrolase that can remove 'Lys-48'-linked conjugated ubiquitin from proteins.</text>
</comment>
<keyword evidence="2" id="KW-0833">Ubl conjugation pathway</keyword>
<proteinExistence type="inferred from homology"/>
<evidence type="ECO:0000256" key="1">
    <source>
        <dbReference type="ARBA" id="ARBA00011074"/>
    </source>
</evidence>
<protein>
    <recommendedName>
        <fullName evidence="2">Ubiquitin carboxyl-terminal hydrolase MINDY</fullName>
        <ecNumber evidence="2">3.4.19.12</ecNumber>
    </recommendedName>
</protein>
<accession>A0A8S3YWS9</accession>
<feature type="non-terminal residue" evidence="4">
    <location>
        <position position="264"/>
    </location>
</feature>
<dbReference type="SMART" id="SM01174">
    <property type="entry name" value="DUF4205"/>
    <property type="match status" value="1"/>
</dbReference>
<reference evidence="4" key="1">
    <citation type="submission" date="2021-04" db="EMBL/GenBank/DDBJ databases">
        <authorList>
            <consortium name="Molecular Ecology Group"/>
        </authorList>
    </citation>
    <scope>NUCLEOTIDE SEQUENCE</scope>
</reference>
<sequence>KKHCCVCLKDGEHCLGPDHRYKPDSVTEKVHIFEFKKYEEAQQFVKRHLGQFQSMNGNGCILFLYSLILSRTLQKLYEDLQVDRDVKARLLTDTDDVSQSLLNLALTGKATPYTHNGELLYDRRGKLLPRSLYGIHSRNQVGFLFWDKGENSDSRTEIGSMLKTPKNPIWLTKVNGMYGLLFSLNEDLVSHWRVENRFAVFYYTGLACQEKPVVLTVETRLGRGRMKTSLGRRDEEKKIPALENCIMTKWFGAAVNWNGTAPFI</sequence>
<evidence type="ECO:0000313" key="5">
    <source>
        <dbReference type="Proteomes" id="UP000678393"/>
    </source>
</evidence>
<keyword evidence="5" id="KW-1185">Reference proteome</keyword>
<dbReference type="GO" id="GO:0071108">
    <property type="term" value="P:protein K48-linked deubiquitination"/>
    <property type="evidence" value="ECO:0007669"/>
    <property type="project" value="InterPro"/>
</dbReference>
<dbReference type="AlphaFoldDB" id="A0A8S3YWS9"/>
<dbReference type="PANTHER" id="PTHR12473">
    <property type="entry name" value="UBIQUITIN CARBOXYL-TERMINAL HYDROLASE MINDY-4-RELATED"/>
    <property type="match status" value="1"/>
</dbReference>
<name>A0A8S3YWS9_9EUPU</name>
<organism evidence="4 5">
    <name type="scientific">Candidula unifasciata</name>
    <dbReference type="NCBI Taxonomy" id="100452"/>
    <lineage>
        <taxon>Eukaryota</taxon>
        <taxon>Metazoa</taxon>
        <taxon>Spiralia</taxon>
        <taxon>Lophotrochozoa</taxon>
        <taxon>Mollusca</taxon>
        <taxon>Gastropoda</taxon>
        <taxon>Heterobranchia</taxon>
        <taxon>Euthyneura</taxon>
        <taxon>Panpulmonata</taxon>
        <taxon>Eupulmonata</taxon>
        <taxon>Stylommatophora</taxon>
        <taxon>Helicina</taxon>
        <taxon>Helicoidea</taxon>
        <taxon>Geomitridae</taxon>
        <taxon>Candidula</taxon>
    </lineage>
</organism>
<comment type="caution">
    <text evidence="4">The sequence shown here is derived from an EMBL/GenBank/DDBJ whole genome shotgun (WGS) entry which is preliminary data.</text>
</comment>
<dbReference type="InterPro" id="IPR025257">
    <property type="entry name" value="MINDY-3/4_CD"/>
</dbReference>
<comment type="catalytic activity">
    <reaction evidence="2">
        <text>Thiol-dependent hydrolysis of ester, thioester, amide, peptide and isopeptide bonds formed by the C-terminal Gly of ubiquitin (a 76-residue protein attached to proteins as an intracellular targeting signal).</text>
        <dbReference type="EC" id="3.4.19.12"/>
    </reaction>
</comment>
<dbReference type="PANTHER" id="PTHR12473:SF18">
    <property type="entry name" value="INACTIVE UBIQUITIN CARBOXYL-TERMINAL HYDROLASE MINDY-4B"/>
    <property type="match status" value="1"/>
</dbReference>
<feature type="domain" description="Deubiquitinating enzyme MINDY-3/4 conserved" evidence="3">
    <location>
        <begin position="1"/>
        <end position="259"/>
    </location>
</feature>
<dbReference type="InterPro" id="IPR039785">
    <property type="entry name" value="MINY3/4"/>
</dbReference>
<dbReference type="EC" id="3.4.19.12" evidence="2"/>
<dbReference type="Pfam" id="PF13898">
    <property type="entry name" value="MINDY-3_4_CD"/>
    <property type="match status" value="1"/>
</dbReference>
<dbReference type="GO" id="GO:1990380">
    <property type="term" value="F:K48-linked deubiquitinase activity"/>
    <property type="evidence" value="ECO:0007669"/>
    <property type="project" value="UniProtKB-UniRule"/>
</dbReference>
<keyword evidence="2" id="KW-0378">Hydrolase</keyword>
<keyword evidence="2" id="KW-0788">Thiol protease</keyword>
<keyword evidence="2" id="KW-0645">Protease</keyword>
<gene>
    <name evidence="4" type="ORF">CUNI_LOCUS4264</name>
</gene>
<dbReference type="OrthoDB" id="10263628at2759"/>
<evidence type="ECO:0000256" key="2">
    <source>
        <dbReference type="RuleBase" id="RU367088"/>
    </source>
</evidence>
<dbReference type="GO" id="GO:0006508">
    <property type="term" value="P:proteolysis"/>
    <property type="evidence" value="ECO:0007669"/>
    <property type="project" value="UniProtKB-KW"/>
</dbReference>
<dbReference type="GO" id="GO:0004843">
    <property type="term" value="F:cysteine-type deubiquitinase activity"/>
    <property type="evidence" value="ECO:0007669"/>
    <property type="project" value="UniProtKB-UniRule"/>
</dbReference>